<dbReference type="Proteomes" id="UP000266178">
    <property type="component" value="Unassembled WGS sequence"/>
</dbReference>
<dbReference type="Gene3D" id="3.40.50.1820">
    <property type="entry name" value="alpha/beta hydrolase"/>
    <property type="match status" value="1"/>
</dbReference>
<feature type="active site" description="Charge relay system" evidence="3">
    <location>
        <position position="338"/>
    </location>
</feature>
<dbReference type="InterPro" id="IPR000997">
    <property type="entry name" value="Cholinesterase"/>
</dbReference>
<organism evidence="6 7">
    <name type="scientific">Meiothermus granaticius NBRC 107808</name>
    <dbReference type="NCBI Taxonomy" id="1227551"/>
    <lineage>
        <taxon>Bacteria</taxon>
        <taxon>Thermotogati</taxon>
        <taxon>Deinococcota</taxon>
        <taxon>Deinococci</taxon>
        <taxon>Thermales</taxon>
        <taxon>Thermaceae</taxon>
        <taxon>Meiothermus</taxon>
    </lineage>
</organism>
<proteinExistence type="inferred from homology"/>
<dbReference type="EC" id="3.1.1.-" evidence="4"/>
<dbReference type="PROSITE" id="PS00122">
    <property type="entry name" value="CARBOXYLESTERASE_B_1"/>
    <property type="match status" value="1"/>
</dbReference>
<feature type="active site" description="Charge relay system" evidence="3">
    <location>
        <position position="443"/>
    </location>
</feature>
<accession>A0A399F7X0</accession>
<name>A0A399F7X0_9DEIN</name>
<feature type="active site" description="Acyl-ester intermediate" evidence="3">
    <location>
        <position position="217"/>
    </location>
</feature>
<dbReference type="SUPFAM" id="SSF53474">
    <property type="entry name" value="alpha/beta-Hydrolases"/>
    <property type="match status" value="1"/>
</dbReference>
<dbReference type="InterPro" id="IPR050309">
    <property type="entry name" value="Type-B_Carboxylest/Lipase"/>
</dbReference>
<evidence type="ECO:0000313" key="7">
    <source>
        <dbReference type="Proteomes" id="UP000266178"/>
    </source>
</evidence>
<evidence type="ECO:0000256" key="1">
    <source>
        <dbReference type="ARBA" id="ARBA00005964"/>
    </source>
</evidence>
<keyword evidence="7" id="KW-1185">Reference proteome</keyword>
<evidence type="ECO:0000256" key="2">
    <source>
        <dbReference type="ARBA" id="ARBA00022801"/>
    </source>
</evidence>
<keyword evidence="2 4" id="KW-0378">Hydrolase</keyword>
<feature type="domain" description="Carboxylesterase type B" evidence="5">
    <location>
        <begin position="32"/>
        <end position="511"/>
    </location>
</feature>
<evidence type="ECO:0000256" key="4">
    <source>
        <dbReference type="RuleBase" id="RU361235"/>
    </source>
</evidence>
<dbReference type="PANTHER" id="PTHR11559">
    <property type="entry name" value="CARBOXYLESTERASE"/>
    <property type="match status" value="1"/>
</dbReference>
<evidence type="ECO:0000259" key="5">
    <source>
        <dbReference type="Pfam" id="PF00135"/>
    </source>
</evidence>
<evidence type="ECO:0000256" key="3">
    <source>
        <dbReference type="PIRSR" id="PIRSR600997-1"/>
    </source>
</evidence>
<comment type="caution">
    <text evidence="6">The sequence shown here is derived from an EMBL/GenBank/DDBJ whole genome shotgun (WGS) entry which is preliminary data.</text>
</comment>
<comment type="similarity">
    <text evidence="1 4">Belongs to the type-B carboxylesterase/lipase family.</text>
</comment>
<dbReference type="EMBL" id="QWLB01000046">
    <property type="protein sequence ID" value="RIH91349.1"/>
    <property type="molecule type" value="Genomic_DNA"/>
</dbReference>
<reference evidence="6 7" key="1">
    <citation type="submission" date="2018-08" db="EMBL/GenBank/DDBJ databases">
        <title>Meiothermus granaticius genome AF-68 sequencing project.</title>
        <authorList>
            <person name="Da Costa M.S."/>
            <person name="Albuquerque L."/>
            <person name="Raposo P."/>
            <person name="Froufe H.J.C."/>
            <person name="Barroso C.S."/>
            <person name="Egas C."/>
        </authorList>
    </citation>
    <scope>NUCLEOTIDE SEQUENCE [LARGE SCALE GENOMIC DNA]</scope>
    <source>
        <strain evidence="6 7">AF-68</strain>
    </source>
</reference>
<dbReference type="Pfam" id="PF00135">
    <property type="entry name" value="COesterase"/>
    <property type="match status" value="1"/>
</dbReference>
<gene>
    <name evidence="6" type="primary">pnbA</name>
    <name evidence="6" type="ORF">Mgrana_02747</name>
</gene>
<dbReference type="PRINTS" id="PR00878">
    <property type="entry name" value="CHOLNESTRASE"/>
</dbReference>
<dbReference type="InterPro" id="IPR002018">
    <property type="entry name" value="CarbesteraseB"/>
</dbReference>
<dbReference type="InterPro" id="IPR029058">
    <property type="entry name" value="AB_hydrolase_fold"/>
</dbReference>
<dbReference type="InterPro" id="IPR019826">
    <property type="entry name" value="Carboxylesterase_B_AS"/>
</dbReference>
<evidence type="ECO:0000313" key="6">
    <source>
        <dbReference type="EMBL" id="RIH91349.1"/>
    </source>
</evidence>
<dbReference type="AlphaFoldDB" id="A0A399F7X0"/>
<protein>
    <recommendedName>
        <fullName evidence="4">Carboxylic ester hydrolase</fullName>
        <ecNumber evidence="4">3.1.1.-</ecNumber>
    </recommendedName>
</protein>
<sequence length="528" mass="57378">MELVFSQHPRAMRWLALLVILGYSLAQPAYLLTPRGAIQGGVNPAAQVAYFLGIPYAHAERWKAPVAAGPWKGVLQATQVGPACPQRSVLTTRLGGFLPPQSEDCLSLNVWVPLGTPPEGGWPVMAWIHGGSFTGGSSGEPIYDGTHLASRGVVVVSFNYRLGVFGYLALPALQAEDPQRRVGNYGTLDQLEALRWVQNNIAAFGGNPHNVTIFGQSAGGMSVCTLLASPLAKGLFQKAVIESGGCTYVKTLESGFKFGQALAHLLGCAANDLACLRALPRERFFPPEGSEAYEAVRKLTSGPHPGTPGTGETFAEGPYKPHLDGVVLDQVPLQALREGRAAGIPLLGGAATQEAWLERLEVGDWTAFAEQVRRYRPEQAEALIAEYRRRYSDAGEAWAYLITDSVLLCPTYAALRAQMAFAPTYAYLFDYTSPVLPFLGSFHGSEIPWLFGTFTVWPFLLLYLTDAAQTEVQDSAGRLQAYWTHFAAEGAPGGWPRWPEYASGQVLRFSQRLGLRPDPYPQRCSAFQ</sequence>
<dbReference type="GO" id="GO:0004104">
    <property type="term" value="F:cholinesterase activity"/>
    <property type="evidence" value="ECO:0007669"/>
    <property type="project" value="InterPro"/>
</dbReference>